<organism evidence="4 5">
    <name type="scientific">Brucella endophytica</name>
    <dbReference type="NCBI Taxonomy" id="1963359"/>
    <lineage>
        <taxon>Bacteria</taxon>
        <taxon>Pseudomonadati</taxon>
        <taxon>Pseudomonadota</taxon>
        <taxon>Alphaproteobacteria</taxon>
        <taxon>Hyphomicrobiales</taxon>
        <taxon>Brucellaceae</taxon>
        <taxon>Brucella/Ochrobactrum group</taxon>
        <taxon>Brucella</taxon>
    </lineage>
</organism>
<dbReference type="Gene3D" id="3.40.50.12140">
    <property type="entry name" value="Domain of unknown function DUF4159"/>
    <property type="match status" value="1"/>
</dbReference>
<dbReference type="InterPro" id="IPR025297">
    <property type="entry name" value="DUF4159"/>
</dbReference>
<feature type="transmembrane region" description="Helical" evidence="1">
    <location>
        <begin position="60"/>
        <end position="82"/>
    </location>
</feature>
<evidence type="ECO:0000259" key="2">
    <source>
        <dbReference type="Pfam" id="PF07584"/>
    </source>
</evidence>
<dbReference type="NCBIfam" id="TIGR02226">
    <property type="entry name" value="two_anch"/>
    <property type="match status" value="1"/>
</dbReference>
<sequence>MNALPFAFGAPAILAGLIALPVIWWLLRMTPPPPQKEVFPPLKILAHVLKSEETPNRSPWWLTLLRLVIAALVILALSQPVWNPRPATLSGNEPVAIVLDNGWASAKDWTERQAAAERLISDAERSGAPIYLIGTAERPNAEIGPFDAVGARERLQALQPRPIPVDREEAFKRLAAAITVTPGTRIAYLNDGIETPGAEAAVQQLDGSGAASMLWYKPDTSDLAGIVSVENGADALTVNAVRPAGSAAPMRATVAALDAKGRHIAEAPLVFAPRETTAQARLQAPIELRNDFASVRIESAGQAAATHLLDDNSKRRRVALLSGTEADVAAAQPLLSPLYYISRALQPYADLIEPRTTDLSEAVPELLDQKPSVLIMADIGKLPQAAEERIVDWVSKGGTLIRFAGPKLAGASSDDSLLPVTLRRGERSLGGTLSWSQPQPLAAFPATGPFAGLPTPKDVTVTRQVLAEPAADLIEKTWASLADGTPLISGETRDQGRIVLFHVAPDAGWSNLPISGTFVEMLRRLVVLSRGAVGAETSAANVSLPPYLVLAADGAMTPPTPDVKPLAVSPDATPSVSYENPPGFYGSEEALRALNLLGPKSELKPLMEPKLSLPLTTTAYAADTSFPLRGPLFAAAALLLALDTLLMLWLGGHLRLPSRKAALLGVTLLLLLPAVPFVTALPALAQEQAHNDEKPGDKAMIDAVSSTHLAYVVTGDKAVDDISKAGLEGLTQFLKDKTAMEPGEPIGLDPARDELSFYPLIYWPVEANAAMPSEAAIARVDAYMQNGGTVLFDTRDELAAGAVPGGTTPNGQRLRAILDGMNVPPLEPVPDDHVLTKSFYIMPDFPGRYRGSPLWVQSSPDSEKREDRPVRVGDGVSPILITANDLAGAWAVNGQGMPLLPTVPNDPMQRAYAMRGGVNIMMYMLTGNYKSDQVHVPALLERLGN</sequence>
<dbReference type="RefSeq" id="WP_188825632.1">
    <property type="nucleotide sequence ID" value="NZ_BMHH01000018.1"/>
</dbReference>
<dbReference type="SUPFAM" id="SSF52317">
    <property type="entry name" value="Class I glutamine amidotransferase-like"/>
    <property type="match status" value="1"/>
</dbReference>
<keyword evidence="1" id="KW-1133">Transmembrane helix</keyword>
<dbReference type="Proteomes" id="UP000646478">
    <property type="component" value="Unassembled WGS sequence"/>
</dbReference>
<dbReference type="CDD" id="cd03143">
    <property type="entry name" value="A4_beta-galactosidase_middle_domain"/>
    <property type="match status" value="2"/>
</dbReference>
<evidence type="ECO:0000313" key="5">
    <source>
        <dbReference type="Proteomes" id="UP000646478"/>
    </source>
</evidence>
<dbReference type="Gene3D" id="3.40.50.880">
    <property type="match status" value="1"/>
</dbReference>
<reference evidence="4" key="2">
    <citation type="submission" date="2020-09" db="EMBL/GenBank/DDBJ databases">
        <authorList>
            <person name="Sun Q."/>
            <person name="Zhou Y."/>
        </authorList>
    </citation>
    <scope>NUCLEOTIDE SEQUENCE</scope>
    <source>
        <strain evidence="4">CGMCC 1.15082</strain>
    </source>
</reference>
<reference evidence="4" key="1">
    <citation type="journal article" date="2014" name="Int. J. Syst. Evol. Microbiol.">
        <title>Complete genome sequence of Corynebacterium casei LMG S-19264T (=DSM 44701T), isolated from a smear-ripened cheese.</title>
        <authorList>
            <consortium name="US DOE Joint Genome Institute (JGI-PGF)"/>
            <person name="Walter F."/>
            <person name="Albersmeier A."/>
            <person name="Kalinowski J."/>
            <person name="Ruckert C."/>
        </authorList>
    </citation>
    <scope>NUCLEOTIDE SEQUENCE</scope>
    <source>
        <strain evidence="4">CGMCC 1.15082</strain>
    </source>
</reference>
<dbReference type="Pfam" id="PF13709">
    <property type="entry name" value="DUF4159"/>
    <property type="match status" value="1"/>
</dbReference>
<dbReference type="EMBL" id="BMHH01000018">
    <property type="protein sequence ID" value="GGB05120.1"/>
    <property type="molecule type" value="Genomic_DNA"/>
</dbReference>
<feature type="domain" description="DUF4159" evidence="3">
    <location>
        <begin position="708"/>
        <end position="925"/>
    </location>
</feature>
<feature type="domain" description="Aerotolerance regulator N-terminal" evidence="2">
    <location>
        <begin position="6"/>
        <end position="80"/>
    </location>
</feature>
<dbReference type="InterPro" id="IPR011933">
    <property type="entry name" value="Double_TM_dom"/>
</dbReference>
<keyword evidence="1" id="KW-0472">Membrane</keyword>
<keyword evidence="1" id="KW-0812">Transmembrane</keyword>
<feature type="transmembrane region" description="Helical" evidence="1">
    <location>
        <begin position="632"/>
        <end position="650"/>
    </location>
</feature>
<protein>
    <submittedName>
        <fullName evidence="4">RNA-binding protein</fullName>
    </submittedName>
</protein>
<dbReference type="AlphaFoldDB" id="A0A916SLK6"/>
<feature type="transmembrane region" description="Helical" evidence="1">
    <location>
        <begin position="6"/>
        <end position="27"/>
    </location>
</feature>
<dbReference type="PANTHER" id="PTHR37464">
    <property type="entry name" value="BLL2463 PROTEIN"/>
    <property type="match status" value="1"/>
</dbReference>
<dbReference type="Pfam" id="PF07584">
    <property type="entry name" value="BatA"/>
    <property type="match status" value="1"/>
</dbReference>
<evidence type="ECO:0000256" key="1">
    <source>
        <dbReference type="SAM" id="Phobius"/>
    </source>
</evidence>
<accession>A0A916SLK6</accession>
<dbReference type="PANTHER" id="PTHR37464:SF1">
    <property type="entry name" value="BLL2463 PROTEIN"/>
    <property type="match status" value="1"/>
</dbReference>
<comment type="caution">
    <text evidence="4">The sequence shown here is derived from an EMBL/GenBank/DDBJ whole genome shotgun (WGS) entry which is preliminary data.</text>
</comment>
<evidence type="ECO:0000259" key="3">
    <source>
        <dbReference type="Pfam" id="PF13709"/>
    </source>
</evidence>
<name>A0A916SLK6_9HYPH</name>
<dbReference type="InterPro" id="IPR029062">
    <property type="entry name" value="Class_I_gatase-like"/>
</dbReference>
<gene>
    <name evidence="4" type="ORF">GCM10011491_36570</name>
</gene>
<evidence type="ECO:0000313" key="4">
    <source>
        <dbReference type="EMBL" id="GGB05120.1"/>
    </source>
</evidence>
<keyword evidence="5" id="KW-1185">Reference proteome</keyword>
<dbReference type="InterPro" id="IPR024163">
    <property type="entry name" value="Aerotolerance_reg_N"/>
</dbReference>
<feature type="transmembrane region" description="Helical" evidence="1">
    <location>
        <begin position="662"/>
        <end position="685"/>
    </location>
</feature>
<proteinExistence type="predicted"/>